<accession>A0ABU6VU53</accession>
<reference evidence="1 2" key="1">
    <citation type="journal article" date="2023" name="Plants (Basel)">
        <title>Bridging the Gap: Combining Genomics and Transcriptomics Approaches to Understand Stylosanthes scabra, an Orphan Legume from the Brazilian Caatinga.</title>
        <authorList>
            <person name="Ferreira-Neto J.R.C."/>
            <person name="da Silva M.D."/>
            <person name="Binneck E."/>
            <person name="de Melo N.F."/>
            <person name="da Silva R.H."/>
            <person name="de Melo A.L.T.M."/>
            <person name="Pandolfi V."/>
            <person name="Bustamante F.O."/>
            <person name="Brasileiro-Vidal A.C."/>
            <person name="Benko-Iseppon A.M."/>
        </authorList>
    </citation>
    <scope>NUCLEOTIDE SEQUENCE [LARGE SCALE GENOMIC DNA]</scope>
    <source>
        <tissue evidence="1">Leaves</tissue>
    </source>
</reference>
<dbReference type="Proteomes" id="UP001341840">
    <property type="component" value="Unassembled WGS sequence"/>
</dbReference>
<gene>
    <name evidence="1" type="ORF">PIB30_095357</name>
</gene>
<proteinExistence type="predicted"/>
<evidence type="ECO:0000313" key="2">
    <source>
        <dbReference type="Proteomes" id="UP001341840"/>
    </source>
</evidence>
<dbReference type="EMBL" id="JASCZI010153208">
    <property type="protein sequence ID" value="MED6177157.1"/>
    <property type="molecule type" value="Genomic_DNA"/>
</dbReference>
<feature type="non-terminal residue" evidence="1">
    <location>
        <position position="53"/>
    </location>
</feature>
<name>A0ABU6VU53_9FABA</name>
<sequence>MRGWRNNSIANLSLRLSGVGSALNLLQLGGRNISPLMRMHLRLFFVSISLHNH</sequence>
<comment type="caution">
    <text evidence="1">The sequence shown here is derived from an EMBL/GenBank/DDBJ whole genome shotgun (WGS) entry which is preliminary data.</text>
</comment>
<protein>
    <submittedName>
        <fullName evidence="1">Uncharacterized protein</fullName>
    </submittedName>
</protein>
<organism evidence="1 2">
    <name type="scientific">Stylosanthes scabra</name>
    <dbReference type="NCBI Taxonomy" id="79078"/>
    <lineage>
        <taxon>Eukaryota</taxon>
        <taxon>Viridiplantae</taxon>
        <taxon>Streptophyta</taxon>
        <taxon>Embryophyta</taxon>
        <taxon>Tracheophyta</taxon>
        <taxon>Spermatophyta</taxon>
        <taxon>Magnoliopsida</taxon>
        <taxon>eudicotyledons</taxon>
        <taxon>Gunneridae</taxon>
        <taxon>Pentapetalae</taxon>
        <taxon>rosids</taxon>
        <taxon>fabids</taxon>
        <taxon>Fabales</taxon>
        <taxon>Fabaceae</taxon>
        <taxon>Papilionoideae</taxon>
        <taxon>50 kb inversion clade</taxon>
        <taxon>dalbergioids sensu lato</taxon>
        <taxon>Dalbergieae</taxon>
        <taxon>Pterocarpus clade</taxon>
        <taxon>Stylosanthes</taxon>
    </lineage>
</organism>
<evidence type="ECO:0000313" key="1">
    <source>
        <dbReference type="EMBL" id="MED6177157.1"/>
    </source>
</evidence>
<keyword evidence="2" id="KW-1185">Reference proteome</keyword>